<name>A0A270MXQ8_STEMA</name>
<gene>
    <name evidence="3" type="ORF">CEK00_09575</name>
    <name evidence="2" type="ORF">CEK00_21895</name>
</gene>
<keyword evidence="1" id="KW-1133">Transmembrane helix</keyword>
<dbReference type="Pfam" id="PF09480">
    <property type="entry name" value="PrgH"/>
    <property type="match status" value="1"/>
</dbReference>
<dbReference type="EMBL" id="NJGC01000149">
    <property type="protein sequence ID" value="PAM64673.1"/>
    <property type="molecule type" value="Genomic_DNA"/>
</dbReference>
<protein>
    <recommendedName>
        <fullName evidence="5">PrgH/EprH family type III secretion apparatus protein</fullName>
    </recommendedName>
</protein>
<evidence type="ECO:0008006" key="5">
    <source>
        <dbReference type="Google" id="ProtNLM"/>
    </source>
</evidence>
<accession>A0A270MXQ8</accession>
<dbReference type="Proteomes" id="UP000216433">
    <property type="component" value="Unassembled WGS sequence"/>
</dbReference>
<evidence type="ECO:0000313" key="2">
    <source>
        <dbReference type="EMBL" id="PAM64673.1"/>
    </source>
</evidence>
<keyword evidence="1" id="KW-0812">Transmembrane</keyword>
<reference evidence="2 4" key="1">
    <citation type="submission" date="2017-06" db="EMBL/GenBank/DDBJ databases">
        <title>Genome sequencing and assembly of Stenotrophomonas maltophilia DF07.</title>
        <authorList>
            <person name="Iyer R."/>
        </authorList>
    </citation>
    <scope>NUCLEOTIDE SEQUENCE [LARGE SCALE GENOMIC DNA]</scope>
    <source>
        <strain evidence="2 4">DF07</strain>
        <plasmid evidence="2">unnamed1</plasmid>
    </source>
</reference>
<organism evidence="2 4">
    <name type="scientific">Stenotrophomonas maltophilia</name>
    <name type="common">Pseudomonas maltophilia</name>
    <name type="synonym">Xanthomonas maltophilia</name>
    <dbReference type="NCBI Taxonomy" id="40324"/>
    <lineage>
        <taxon>Bacteria</taxon>
        <taxon>Pseudomonadati</taxon>
        <taxon>Pseudomonadota</taxon>
        <taxon>Gammaproteobacteria</taxon>
        <taxon>Lysobacterales</taxon>
        <taxon>Lysobacteraceae</taxon>
        <taxon>Stenotrophomonas</taxon>
        <taxon>Stenotrophomonas maltophilia group</taxon>
    </lineage>
</organism>
<evidence type="ECO:0000313" key="4">
    <source>
        <dbReference type="Proteomes" id="UP000216433"/>
    </source>
</evidence>
<evidence type="ECO:0000313" key="3">
    <source>
        <dbReference type="EMBL" id="PAM71830.1"/>
    </source>
</evidence>
<keyword evidence="2" id="KW-0614">Plasmid</keyword>
<dbReference type="GO" id="GO:0016020">
    <property type="term" value="C:membrane"/>
    <property type="evidence" value="ECO:0007669"/>
    <property type="project" value="InterPro"/>
</dbReference>
<keyword evidence="1" id="KW-0472">Membrane</keyword>
<proteinExistence type="predicted"/>
<dbReference type="RefSeq" id="WP_095377868.1">
    <property type="nucleotide sequence ID" value="NZ_NJGC01000009.1"/>
</dbReference>
<geneLocation type="plasmid" evidence="2">
    <name>unnamed1</name>
</geneLocation>
<dbReference type="EMBL" id="NJGC01000009">
    <property type="protein sequence ID" value="PAM71830.1"/>
    <property type="molecule type" value="Genomic_DNA"/>
</dbReference>
<sequence>MIKLKILSGPFAGLEYNLEPGDTVLQLVHDIAASASVSGLALSAAQNVFLVAAAAECGRLIVRYGQSGDSGSVMIAEQRDGAADADPFVPVMMNQPQRHFGLHLAIADVDAPWDASVLEFVPPVSAITPDARPLHAEKQQKRRWLPSTLVAVSLVAATFIGVGYYLNLPDVQVGKLSSALQHAPGRYEVVAGEDRTLYVFAEDAAAAAWAERAVLRADRWNAQVLIRQAERERVEAWLIRQGLQPVIVRLEKAASTEVVLSVIPSEPALQRIQRLAKAEMPYAHQLKISGISDAALVAMVRDELKTLGVTTRTDMLDGRTSISNTVFLDDATLAAVAAYSKQFEQRWGARRVTVNARLWDDVLRGRSFRYSPGQLMSVGQGSWEYSKNLR</sequence>
<comment type="caution">
    <text evidence="2">The sequence shown here is derived from an EMBL/GenBank/DDBJ whole genome shotgun (WGS) entry which is preliminary data.</text>
</comment>
<dbReference type="AlphaFoldDB" id="A0A270MXQ8"/>
<dbReference type="Gene3D" id="2.60.200.20">
    <property type="match status" value="1"/>
</dbReference>
<dbReference type="InterPro" id="IPR019029">
    <property type="entry name" value="T3SS_PrgH/EprH-like"/>
</dbReference>
<evidence type="ECO:0000256" key="1">
    <source>
        <dbReference type="SAM" id="Phobius"/>
    </source>
</evidence>
<feature type="transmembrane region" description="Helical" evidence="1">
    <location>
        <begin position="144"/>
        <end position="166"/>
    </location>
</feature>
<dbReference type="Gene3D" id="3.30.70.1780">
    <property type="match status" value="1"/>
</dbReference>